<accession>A0A4C1UNY0</accession>
<sequence length="186" mass="19636">MNLAAISCPTTAAGRRGGKGDRPPAITPAHCDKSIIIVSSHGPRSERGVITARVRAPSAGCGAEETTSCIIQHRPISAELLYTLVTCARASFVCTHDYLRAPHTATTVDGRGRLDPHPIQTKAKIVSKRCFQGPLLSTTAREHAYGAEGSAAADAASGRAGGRCVLITERKWVGARHGHTRHASRN</sequence>
<reference evidence="2 3" key="1">
    <citation type="journal article" date="2019" name="Commun. Biol.">
        <title>The bagworm genome reveals a unique fibroin gene that provides high tensile strength.</title>
        <authorList>
            <person name="Kono N."/>
            <person name="Nakamura H."/>
            <person name="Ohtoshi R."/>
            <person name="Tomita M."/>
            <person name="Numata K."/>
            <person name="Arakawa K."/>
        </authorList>
    </citation>
    <scope>NUCLEOTIDE SEQUENCE [LARGE SCALE GENOMIC DNA]</scope>
</reference>
<dbReference type="AlphaFoldDB" id="A0A4C1UNY0"/>
<evidence type="ECO:0000256" key="1">
    <source>
        <dbReference type="SAM" id="MobiDB-lite"/>
    </source>
</evidence>
<dbReference type="Proteomes" id="UP000299102">
    <property type="component" value="Unassembled WGS sequence"/>
</dbReference>
<gene>
    <name evidence="2" type="ORF">EVAR_76278_1</name>
</gene>
<name>A0A4C1UNY0_EUMVA</name>
<comment type="caution">
    <text evidence="2">The sequence shown here is derived from an EMBL/GenBank/DDBJ whole genome shotgun (WGS) entry which is preliminary data.</text>
</comment>
<evidence type="ECO:0000313" key="3">
    <source>
        <dbReference type="Proteomes" id="UP000299102"/>
    </source>
</evidence>
<proteinExistence type="predicted"/>
<evidence type="ECO:0000313" key="2">
    <source>
        <dbReference type="EMBL" id="GBP28183.1"/>
    </source>
</evidence>
<protein>
    <submittedName>
        <fullName evidence="2">Uncharacterized protein</fullName>
    </submittedName>
</protein>
<keyword evidence="3" id="KW-1185">Reference proteome</keyword>
<dbReference type="EMBL" id="BGZK01000203">
    <property type="protein sequence ID" value="GBP28183.1"/>
    <property type="molecule type" value="Genomic_DNA"/>
</dbReference>
<organism evidence="2 3">
    <name type="scientific">Eumeta variegata</name>
    <name type="common">Bagworm moth</name>
    <name type="synonym">Eumeta japonica</name>
    <dbReference type="NCBI Taxonomy" id="151549"/>
    <lineage>
        <taxon>Eukaryota</taxon>
        <taxon>Metazoa</taxon>
        <taxon>Ecdysozoa</taxon>
        <taxon>Arthropoda</taxon>
        <taxon>Hexapoda</taxon>
        <taxon>Insecta</taxon>
        <taxon>Pterygota</taxon>
        <taxon>Neoptera</taxon>
        <taxon>Endopterygota</taxon>
        <taxon>Lepidoptera</taxon>
        <taxon>Glossata</taxon>
        <taxon>Ditrysia</taxon>
        <taxon>Tineoidea</taxon>
        <taxon>Psychidae</taxon>
        <taxon>Oiketicinae</taxon>
        <taxon>Eumeta</taxon>
    </lineage>
</organism>
<feature type="region of interest" description="Disordered" evidence="1">
    <location>
        <begin position="1"/>
        <end position="25"/>
    </location>
</feature>